<dbReference type="GO" id="GO:0006351">
    <property type="term" value="P:DNA-templated transcription"/>
    <property type="evidence" value="ECO:0007669"/>
    <property type="project" value="TreeGrafter"/>
</dbReference>
<evidence type="ECO:0000256" key="1">
    <source>
        <dbReference type="SAM" id="Phobius"/>
    </source>
</evidence>
<evidence type="ECO:0000313" key="4">
    <source>
        <dbReference type="Proteomes" id="UP000179251"/>
    </source>
</evidence>
<evidence type="ECO:0000259" key="2">
    <source>
        <dbReference type="Pfam" id="PF20803"/>
    </source>
</evidence>
<dbReference type="InterPro" id="IPR048846">
    <property type="entry name" value="PaaX-like_central"/>
</dbReference>
<keyword evidence="1" id="KW-0812">Transmembrane</keyword>
<dbReference type="Proteomes" id="UP000179251">
    <property type="component" value="Unassembled WGS sequence"/>
</dbReference>
<gene>
    <name evidence="3" type="ORF">A2834_02095</name>
</gene>
<dbReference type="EMBL" id="MFHD01000023">
    <property type="protein sequence ID" value="OGF62097.1"/>
    <property type="molecule type" value="Genomic_DNA"/>
</dbReference>
<organism evidence="3 4">
    <name type="scientific">Candidatus Giovannonibacteria bacterium RIFCSPHIGHO2_01_FULL_45_23</name>
    <dbReference type="NCBI Taxonomy" id="1798325"/>
    <lineage>
        <taxon>Bacteria</taxon>
        <taxon>Candidatus Giovannoniibacteriota</taxon>
    </lineage>
</organism>
<keyword evidence="1" id="KW-1133">Transmembrane helix</keyword>
<name>A0A1F5VF64_9BACT</name>
<reference evidence="3 4" key="1">
    <citation type="journal article" date="2016" name="Nat. Commun.">
        <title>Thousands of microbial genomes shed light on interconnected biogeochemical processes in an aquifer system.</title>
        <authorList>
            <person name="Anantharaman K."/>
            <person name="Brown C.T."/>
            <person name="Hug L.A."/>
            <person name="Sharon I."/>
            <person name="Castelle C.J."/>
            <person name="Probst A.J."/>
            <person name="Thomas B.C."/>
            <person name="Singh A."/>
            <person name="Wilkins M.J."/>
            <person name="Karaoz U."/>
            <person name="Brodie E.L."/>
            <person name="Williams K.H."/>
            <person name="Hubbard S.S."/>
            <person name="Banfield J.F."/>
        </authorList>
    </citation>
    <scope>NUCLEOTIDE SEQUENCE [LARGE SCALE GENOMIC DNA]</scope>
</reference>
<dbReference type="Pfam" id="PF20803">
    <property type="entry name" value="PaaX_M"/>
    <property type="match status" value="1"/>
</dbReference>
<dbReference type="Gene3D" id="3.30.70.2650">
    <property type="match status" value="1"/>
</dbReference>
<proteinExistence type="predicted"/>
<feature type="domain" description="Transcriptional repressor PaaX-like central Cas2-like" evidence="2">
    <location>
        <begin position="131"/>
        <end position="197"/>
    </location>
</feature>
<dbReference type="PANTHER" id="PTHR30319">
    <property type="entry name" value="PHENYLACETIC ACID REGULATOR-RELATED TRANSCRIPTIONAL REPRESSOR"/>
    <property type="match status" value="1"/>
</dbReference>
<feature type="transmembrane region" description="Helical" evidence="1">
    <location>
        <begin position="39"/>
        <end position="63"/>
    </location>
</feature>
<dbReference type="AlphaFoldDB" id="A0A1F5VF64"/>
<evidence type="ECO:0000313" key="3">
    <source>
        <dbReference type="EMBL" id="OGF62097.1"/>
    </source>
</evidence>
<dbReference type="PANTHER" id="PTHR30319:SF1">
    <property type="entry name" value="TRANSCRIPTIONAL REPRESSOR PAAX"/>
    <property type="match status" value="1"/>
</dbReference>
<comment type="caution">
    <text evidence="3">The sequence shown here is derived from an EMBL/GenBank/DDBJ whole genome shotgun (WGS) entry which is preliminary data.</text>
</comment>
<sequence length="219" mass="25474">MPRHKPILFKEPTGLQANIKKRIETYVKRHPVAVSAAKVVLALAAVGGILTLATAVPGLMGGLNKARISEKRDKRERYNRLWQNFYRLKKERALEYVGEKDGALLYKLTEQGRTKLRGFLLETLEVSTPIKWDGYWRVVVFDIPEKQKSARRAIQRKMAELGFYPLQKSVWVHPFYCEVEIEFLKELFEVKPHVHILLVPQMPDGKALYFFRNQLKEVI</sequence>
<protein>
    <recommendedName>
        <fullName evidence="2">Transcriptional repressor PaaX-like central Cas2-like domain-containing protein</fullName>
    </recommendedName>
</protein>
<dbReference type="STRING" id="1798325.A2834_02095"/>
<accession>A0A1F5VF64</accession>
<keyword evidence="1" id="KW-0472">Membrane</keyword>